<reference evidence="3" key="3">
    <citation type="journal article" date="2018" name="Mol. Plant Microbe Interact.">
        <title>Genome sequence resources for the wheat stripe rust pathogen (Puccinia striiformis f. sp. tritici) and the barley stripe rust pathogen (Puccinia striiformis f. sp. hordei).</title>
        <authorList>
            <person name="Xia C."/>
            <person name="Wang M."/>
            <person name="Yin C."/>
            <person name="Cornejo O.E."/>
            <person name="Hulbert S.H."/>
            <person name="Chen X."/>
        </authorList>
    </citation>
    <scope>NUCLEOTIDE SEQUENCE [LARGE SCALE GENOMIC DNA]</scope>
    <source>
        <strain evidence="3">93TX-2</strain>
    </source>
</reference>
<name>A0A2S4VF25_9BASI</name>
<reference evidence="2 3" key="1">
    <citation type="submission" date="2017-12" db="EMBL/GenBank/DDBJ databases">
        <title>Gene loss provides genomic basis for host adaptation in cereal stripe rust fungi.</title>
        <authorList>
            <person name="Xia C."/>
        </authorList>
    </citation>
    <scope>NUCLEOTIDE SEQUENCE [LARGE SCALE GENOMIC DNA]</scope>
    <source>
        <strain evidence="2 3">93TX-2</strain>
    </source>
</reference>
<dbReference type="Proteomes" id="UP000238274">
    <property type="component" value="Unassembled WGS sequence"/>
</dbReference>
<dbReference type="VEuPathDB" id="FungiDB:PSHT_09717"/>
<protein>
    <submittedName>
        <fullName evidence="2">Uncharacterized protein</fullName>
    </submittedName>
</protein>
<evidence type="ECO:0000313" key="2">
    <source>
        <dbReference type="EMBL" id="POW08075.1"/>
    </source>
</evidence>
<gene>
    <name evidence="2" type="ORF">PSHT_09717</name>
</gene>
<dbReference type="EMBL" id="PKSM01000140">
    <property type="protein sequence ID" value="POW08075.1"/>
    <property type="molecule type" value="Genomic_DNA"/>
</dbReference>
<dbReference type="AlphaFoldDB" id="A0A2S4VF25"/>
<evidence type="ECO:0000256" key="1">
    <source>
        <dbReference type="SAM" id="MobiDB-lite"/>
    </source>
</evidence>
<organism evidence="2 3">
    <name type="scientific">Puccinia striiformis</name>
    <dbReference type="NCBI Taxonomy" id="27350"/>
    <lineage>
        <taxon>Eukaryota</taxon>
        <taxon>Fungi</taxon>
        <taxon>Dikarya</taxon>
        <taxon>Basidiomycota</taxon>
        <taxon>Pucciniomycotina</taxon>
        <taxon>Pucciniomycetes</taxon>
        <taxon>Pucciniales</taxon>
        <taxon>Pucciniaceae</taxon>
        <taxon>Puccinia</taxon>
    </lineage>
</organism>
<reference evidence="3" key="2">
    <citation type="journal article" date="2018" name="BMC Genomics">
        <title>Genomic insights into host adaptation between the wheat stripe rust pathogen (Puccinia striiformis f. sp. tritici) and the barley stripe rust pathogen (Puccinia striiformis f. sp. hordei).</title>
        <authorList>
            <person name="Xia C."/>
            <person name="Wang M."/>
            <person name="Yin C."/>
            <person name="Cornejo O.E."/>
            <person name="Hulbert S.H."/>
            <person name="Chen X."/>
        </authorList>
    </citation>
    <scope>NUCLEOTIDE SEQUENCE [LARGE SCALE GENOMIC DNA]</scope>
    <source>
        <strain evidence="3">93TX-2</strain>
    </source>
</reference>
<comment type="caution">
    <text evidence="2">The sequence shown here is derived from an EMBL/GenBank/DDBJ whole genome shotgun (WGS) entry which is preliminary data.</text>
</comment>
<accession>A0A2S4VF25</accession>
<keyword evidence="3" id="KW-1185">Reference proteome</keyword>
<proteinExistence type="predicted"/>
<evidence type="ECO:0000313" key="3">
    <source>
        <dbReference type="Proteomes" id="UP000238274"/>
    </source>
</evidence>
<sequence length="145" mass="16024">ESNKDPLLPLSDPEAIFWAANAERRRRIAAHAVETAINVPLPSTPTLQATTLPSRAVTPVLLLFQRLPPLSTNFHRRSSSDIQCPTRLIHPSPQRMTYEDDSTLYPELSSAAIATYHKLGALDASVQDVAFNNTDPRSEDYDLCG</sequence>
<feature type="non-terminal residue" evidence="2">
    <location>
        <position position="1"/>
    </location>
</feature>
<feature type="region of interest" description="Disordered" evidence="1">
    <location>
        <begin position="75"/>
        <end position="95"/>
    </location>
</feature>
<feature type="non-terminal residue" evidence="2">
    <location>
        <position position="145"/>
    </location>
</feature>